<sequence length="103" mass="11825">MMKTNIDAELKRMEREYSRLSRFYSDFRRLKLAADELRDRAATDPAAAKKLNDLQALIPQGAEEVGRRAERDIQVLNAALKQLQSRLKHIVNNQTNSTAEVKI</sequence>
<evidence type="ECO:0000313" key="2">
    <source>
        <dbReference type="EMBL" id="HAT3808747.1"/>
    </source>
</evidence>
<proteinExistence type="predicted"/>
<feature type="coiled-coil region" evidence="1">
    <location>
        <begin position="66"/>
        <end position="93"/>
    </location>
</feature>
<comment type="caution">
    <text evidence="2">The sequence shown here is derived from an EMBL/GenBank/DDBJ whole genome shotgun (WGS) entry which is preliminary data.</text>
</comment>
<reference evidence="2" key="1">
    <citation type="journal article" date="2018" name="Genome Biol.">
        <title>SKESA: strategic k-mer extension for scrupulous assemblies.</title>
        <authorList>
            <person name="Souvorov A."/>
            <person name="Agarwala R."/>
            <person name="Lipman D.J."/>
        </authorList>
    </citation>
    <scope>NUCLEOTIDE SEQUENCE</scope>
    <source>
        <strain evidence="2">Morganella morganii ARLG-3209</strain>
    </source>
</reference>
<accession>A0AAN5RZM9</accession>
<organism evidence="2 3">
    <name type="scientific">Morganella morganii</name>
    <name type="common">Proteus morganii</name>
    <dbReference type="NCBI Taxonomy" id="582"/>
    <lineage>
        <taxon>Bacteria</taxon>
        <taxon>Pseudomonadati</taxon>
        <taxon>Pseudomonadota</taxon>
        <taxon>Gammaproteobacteria</taxon>
        <taxon>Enterobacterales</taxon>
        <taxon>Morganellaceae</taxon>
        <taxon>Morganella</taxon>
    </lineage>
</organism>
<dbReference type="RefSeq" id="WP_262860311.1">
    <property type="nucleotide sequence ID" value="NZ_JAHOAK010000005.1"/>
</dbReference>
<evidence type="ECO:0000256" key="1">
    <source>
        <dbReference type="SAM" id="Coils"/>
    </source>
</evidence>
<gene>
    <name evidence="2" type="ORF">I8608_001574</name>
</gene>
<protein>
    <submittedName>
        <fullName evidence="2">Uncharacterized protein</fullName>
    </submittedName>
</protein>
<evidence type="ECO:0000313" key="3">
    <source>
        <dbReference type="Proteomes" id="UP000865968"/>
    </source>
</evidence>
<dbReference type="AlphaFoldDB" id="A0AAN5RZM9"/>
<keyword evidence="1" id="KW-0175">Coiled coil</keyword>
<reference evidence="2" key="2">
    <citation type="submission" date="2020-10" db="EMBL/GenBank/DDBJ databases">
        <authorList>
            <consortium name="NCBI Pathogen Detection Project"/>
        </authorList>
    </citation>
    <scope>NUCLEOTIDE SEQUENCE</scope>
    <source>
        <strain evidence="2">Morganella morganii ARLG-3209</strain>
    </source>
</reference>
<dbReference type="Proteomes" id="UP000865968">
    <property type="component" value="Unassembled WGS sequence"/>
</dbReference>
<dbReference type="EMBL" id="DACSWI010000003">
    <property type="protein sequence ID" value="HAT3808747.1"/>
    <property type="molecule type" value="Genomic_DNA"/>
</dbReference>
<name>A0AAN5RZM9_MORMO</name>